<dbReference type="AlphaFoldDB" id="A0A7R8VAC4"/>
<protein>
    <submittedName>
        <fullName evidence="2">Uncharacterized protein</fullName>
    </submittedName>
</protein>
<keyword evidence="1" id="KW-0472">Membrane</keyword>
<sequence length="77" mass="8410">MENNLGETTPVHPIEIRTSISPSLAVRLNTISALAKYATEAVFSCVCTFVWINFEGLTSISSAFLLTALLMELLFNS</sequence>
<dbReference type="EMBL" id="OA564349">
    <property type="protein sequence ID" value="CAD7193978.1"/>
    <property type="molecule type" value="Genomic_DNA"/>
</dbReference>
<evidence type="ECO:0000256" key="1">
    <source>
        <dbReference type="SAM" id="Phobius"/>
    </source>
</evidence>
<feature type="transmembrane region" description="Helical" evidence="1">
    <location>
        <begin position="58"/>
        <end position="75"/>
    </location>
</feature>
<keyword evidence="1" id="KW-1133">Transmembrane helix</keyword>
<proteinExistence type="predicted"/>
<evidence type="ECO:0000313" key="2">
    <source>
        <dbReference type="EMBL" id="CAD7193978.1"/>
    </source>
</evidence>
<organism evidence="2">
    <name type="scientific">Timema douglasi</name>
    <name type="common">Walking stick</name>
    <dbReference type="NCBI Taxonomy" id="61478"/>
    <lineage>
        <taxon>Eukaryota</taxon>
        <taxon>Metazoa</taxon>
        <taxon>Ecdysozoa</taxon>
        <taxon>Arthropoda</taxon>
        <taxon>Hexapoda</taxon>
        <taxon>Insecta</taxon>
        <taxon>Pterygota</taxon>
        <taxon>Neoptera</taxon>
        <taxon>Polyneoptera</taxon>
        <taxon>Phasmatodea</taxon>
        <taxon>Timematodea</taxon>
        <taxon>Timematoidea</taxon>
        <taxon>Timematidae</taxon>
        <taxon>Timema</taxon>
    </lineage>
</organism>
<keyword evidence="1" id="KW-0812">Transmembrane</keyword>
<reference evidence="2" key="1">
    <citation type="submission" date="2020-11" db="EMBL/GenBank/DDBJ databases">
        <authorList>
            <person name="Tran Van P."/>
        </authorList>
    </citation>
    <scope>NUCLEOTIDE SEQUENCE</scope>
</reference>
<accession>A0A7R8VAC4</accession>
<gene>
    <name evidence="2" type="ORF">TDIB3V08_LOCUS417</name>
</gene>
<name>A0A7R8VAC4_TIMDO</name>